<name>A0A7W7K8T8_9SPHN</name>
<dbReference type="PRINTS" id="PR01790">
    <property type="entry name" value="SMP30FAMILY"/>
</dbReference>
<feature type="binding site" evidence="2">
    <location>
        <position position="131"/>
    </location>
    <ligand>
        <name>substrate</name>
    </ligand>
</feature>
<keyword evidence="5" id="KW-1185">Reference proteome</keyword>
<proteinExistence type="predicted"/>
<evidence type="ECO:0000256" key="1">
    <source>
        <dbReference type="PIRSR" id="PIRSR605511-1"/>
    </source>
</evidence>
<dbReference type="InterPro" id="IPR005511">
    <property type="entry name" value="SMP-30"/>
</dbReference>
<evidence type="ECO:0000259" key="3">
    <source>
        <dbReference type="Pfam" id="PF08450"/>
    </source>
</evidence>
<evidence type="ECO:0000256" key="2">
    <source>
        <dbReference type="PIRSR" id="PIRSR605511-2"/>
    </source>
</evidence>
<feature type="binding site" evidence="2">
    <location>
        <position position="236"/>
    </location>
    <ligand>
        <name>a divalent metal cation</name>
        <dbReference type="ChEBI" id="CHEBI:60240"/>
    </ligand>
</feature>
<dbReference type="InterPro" id="IPR051262">
    <property type="entry name" value="SMP-30/CGR1_Lactonase"/>
</dbReference>
<organism evidence="4 5">
    <name type="scientific">Novosphingobium chloroacetimidivorans</name>
    <dbReference type="NCBI Taxonomy" id="1428314"/>
    <lineage>
        <taxon>Bacteria</taxon>
        <taxon>Pseudomonadati</taxon>
        <taxon>Pseudomonadota</taxon>
        <taxon>Alphaproteobacteria</taxon>
        <taxon>Sphingomonadales</taxon>
        <taxon>Sphingomonadaceae</taxon>
        <taxon>Novosphingobium</taxon>
    </lineage>
</organism>
<comment type="cofactor">
    <cofactor evidence="2">
        <name>Zn(2+)</name>
        <dbReference type="ChEBI" id="CHEBI:29105"/>
    </cofactor>
    <text evidence="2">Binds 1 divalent metal cation per subunit.</text>
</comment>
<dbReference type="GO" id="GO:0046872">
    <property type="term" value="F:metal ion binding"/>
    <property type="evidence" value="ECO:0007669"/>
    <property type="project" value="UniProtKB-KW"/>
</dbReference>
<dbReference type="InterPro" id="IPR013658">
    <property type="entry name" value="SGL"/>
</dbReference>
<protein>
    <submittedName>
        <fullName evidence="4">Gluconolactonase</fullName>
        <ecNumber evidence="4">3.1.1.17</ecNumber>
    </submittedName>
</protein>
<dbReference type="Pfam" id="PF08450">
    <property type="entry name" value="SGL"/>
    <property type="match status" value="1"/>
</dbReference>
<keyword evidence="2" id="KW-0862">Zinc</keyword>
<dbReference type="Proteomes" id="UP000555448">
    <property type="component" value="Unassembled WGS sequence"/>
</dbReference>
<dbReference type="AlphaFoldDB" id="A0A7W7K8T8"/>
<keyword evidence="4" id="KW-0378">Hydrolase</keyword>
<evidence type="ECO:0000313" key="5">
    <source>
        <dbReference type="Proteomes" id="UP000555448"/>
    </source>
</evidence>
<feature type="active site" description="Proton donor/acceptor" evidence="1">
    <location>
        <position position="236"/>
    </location>
</feature>
<comment type="caution">
    <text evidence="4">The sequence shown here is derived from an EMBL/GenBank/DDBJ whole genome shotgun (WGS) entry which is preliminary data.</text>
</comment>
<dbReference type="PANTHER" id="PTHR47572:SF5">
    <property type="entry name" value="BLR2277 PROTEIN"/>
    <property type="match status" value="1"/>
</dbReference>
<dbReference type="SUPFAM" id="SSF63829">
    <property type="entry name" value="Calcium-dependent phosphotriesterase"/>
    <property type="match status" value="1"/>
</dbReference>
<evidence type="ECO:0000313" key="4">
    <source>
        <dbReference type="EMBL" id="MBB4858362.1"/>
    </source>
</evidence>
<accession>A0A7W7K8T8</accession>
<sequence>MERRKLEHRIVTDGLIFPEGPIAMPDGSVLVVEIKGGRLIRVLPDGRKEVVAHLGGGPNGAAIGPDGACYVAQNGGFHWLKEDIFGVRGYDRPHGRAHDYIGGSIQRVDLATGEVTTLYTHCGDVPINGPNDITFDANGDMWFTDHGKTYDRKMDSGVVYHAAADGSSIREAVFPLLTPNGIALSPDEKTLYVSETETGRLWHWPVTGRGEVAKKAWPSPNGGELLGQATGYQRFDSMALEASGNICVGTLVTGGITVFSPQGEKLEYWEGPEPYCTNICFGGADLRTAYITVSGHGLLIAVDWPRPGLPLPHQR</sequence>
<feature type="binding site" evidence="2">
    <location>
        <position position="180"/>
    </location>
    <ligand>
        <name>a divalent metal cation</name>
        <dbReference type="ChEBI" id="CHEBI:60240"/>
    </ligand>
</feature>
<dbReference type="PANTHER" id="PTHR47572">
    <property type="entry name" value="LIPOPROTEIN-RELATED"/>
    <property type="match status" value="1"/>
</dbReference>
<keyword evidence="2" id="KW-0479">Metal-binding</keyword>
<feature type="domain" description="SMP-30/Gluconolactonase/LRE-like region" evidence="3">
    <location>
        <begin position="17"/>
        <end position="294"/>
    </location>
</feature>
<dbReference type="GO" id="GO:0004341">
    <property type="term" value="F:gluconolactonase activity"/>
    <property type="evidence" value="ECO:0007669"/>
    <property type="project" value="UniProtKB-EC"/>
</dbReference>
<dbReference type="EMBL" id="JACHLR010000005">
    <property type="protein sequence ID" value="MBB4858362.1"/>
    <property type="molecule type" value="Genomic_DNA"/>
</dbReference>
<reference evidence="4 5" key="1">
    <citation type="submission" date="2020-08" db="EMBL/GenBank/DDBJ databases">
        <title>Functional genomics of gut bacteria from endangered species of beetles.</title>
        <authorList>
            <person name="Carlos-Shanley C."/>
        </authorList>
    </citation>
    <scope>NUCLEOTIDE SEQUENCE [LARGE SCALE GENOMIC DNA]</scope>
    <source>
        <strain evidence="4 5">S00245</strain>
    </source>
</reference>
<dbReference type="InterPro" id="IPR011042">
    <property type="entry name" value="6-blade_b-propeller_TolB-like"/>
</dbReference>
<gene>
    <name evidence="4" type="ORF">HNO88_001681</name>
</gene>
<dbReference type="RefSeq" id="WP_184243946.1">
    <property type="nucleotide sequence ID" value="NZ_JACHLR010000005.1"/>
</dbReference>
<dbReference type="EC" id="3.1.1.17" evidence="4"/>
<dbReference type="Gene3D" id="2.120.10.30">
    <property type="entry name" value="TolB, C-terminal domain"/>
    <property type="match status" value="1"/>
</dbReference>